<feature type="region of interest" description="Disordered" evidence="1">
    <location>
        <begin position="123"/>
        <end position="172"/>
    </location>
</feature>
<feature type="non-terminal residue" evidence="2">
    <location>
        <position position="1"/>
    </location>
</feature>
<evidence type="ECO:0000313" key="2">
    <source>
        <dbReference type="EMBL" id="KAK5200770.1"/>
    </source>
</evidence>
<evidence type="ECO:0000313" key="3">
    <source>
        <dbReference type="Proteomes" id="UP001357485"/>
    </source>
</evidence>
<dbReference type="Pfam" id="PF13092">
    <property type="entry name" value="CENP-L"/>
    <property type="match status" value="1"/>
</dbReference>
<evidence type="ECO:0000256" key="1">
    <source>
        <dbReference type="SAM" id="MobiDB-lite"/>
    </source>
</evidence>
<protein>
    <submittedName>
        <fullName evidence="2">Uncharacterized protein</fullName>
    </submittedName>
</protein>
<gene>
    <name evidence="2" type="ORF">LTR16_004975</name>
</gene>
<dbReference type="InterPro" id="IPR025204">
    <property type="entry name" value="CENP-L"/>
</dbReference>
<organism evidence="2 3">
    <name type="scientific">Cryomyces antarcticus</name>
    <dbReference type="NCBI Taxonomy" id="329879"/>
    <lineage>
        <taxon>Eukaryota</taxon>
        <taxon>Fungi</taxon>
        <taxon>Dikarya</taxon>
        <taxon>Ascomycota</taxon>
        <taxon>Pezizomycotina</taxon>
        <taxon>Dothideomycetes</taxon>
        <taxon>Dothideomycetes incertae sedis</taxon>
        <taxon>Cryomyces</taxon>
    </lineage>
</organism>
<feature type="region of interest" description="Disordered" evidence="1">
    <location>
        <begin position="75"/>
        <end position="94"/>
    </location>
</feature>
<reference evidence="2 3" key="1">
    <citation type="submission" date="2023-08" db="EMBL/GenBank/DDBJ databases">
        <title>Black Yeasts Isolated from many extreme environments.</title>
        <authorList>
            <person name="Coleine C."/>
            <person name="Stajich J.E."/>
            <person name="Selbmann L."/>
        </authorList>
    </citation>
    <scope>NUCLEOTIDE SEQUENCE [LARGE SCALE GENOMIC DNA]</scope>
    <source>
        <strain evidence="2 3">CCFEE 536</strain>
    </source>
</reference>
<dbReference type="EMBL" id="JAVRRA010017149">
    <property type="protein sequence ID" value="KAK5200770.1"/>
    <property type="molecule type" value="Genomic_DNA"/>
</dbReference>
<dbReference type="Proteomes" id="UP001357485">
    <property type="component" value="Unassembled WGS sequence"/>
</dbReference>
<sequence>YGERLQAANSNFQQQEFAAKPSIHGPFTAALSHYLHAYLTLSFSHPGVRISKIACGAFALSADGKMKLFPPVPLPADDDDINETPPVPSPSESAMQRFCASLLHEAAGPSQALIFPEYEKRILTPDGADAPEGGERPSPRKRHKQRDATEELVPVDPPPPYELHDPASSLAL</sequence>
<name>A0ABR0LP42_9PEZI</name>
<accession>A0ABR0LP42</accession>
<keyword evidence="3" id="KW-1185">Reference proteome</keyword>
<comment type="caution">
    <text evidence="2">The sequence shown here is derived from an EMBL/GenBank/DDBJ whole genome shotgun (WGS) entry which is preliminary data.</text>
</comment>
<proteinExistence type="predicted"/>